<dbReference type="InterPro" id="IPR052778">
    <property type="entry name" value="Centrosome-WD_assoc"/>
</dbReference>
<dbReference type="InterPro" id="IPR001680">
    <property type="entry name" value="WD40_rpt"/>
</dbReference>
<dbReference type="PANTHER" id="PTHR16220">
    <property type="entry name" value="WD REPEAT PROTEIN 8-RELATED"/>
    <property type="match status" value="1"/>
</dbReference>
<dbReference type="Gene3D" id="2.130.10.10">
    <property type="entry name" value="YVTN repeat-like/Quinoprotein amine dehydrogenase"/>
    <property type="match status" value="3"/>
</dbReference>
<dbReference type="Pfam" id="PF00400">
    <property type="entry name" value="WD40"/>
    <property type="match status" value="1"/>
</dbReference>
<dbReference type="InterPro" id="IPR015943">
    <property type="entry name" value="WD40/YVTN_repeat-like_dom_sf"/>
</dbReference>
<evidence type="ECO:0000313" key="1">
    <source>
        <dbReference type="EMBL" id="KAI5080529.1"/>
    </source>
</evidence>
<protein>
    <recommendedName>
        <fullName evidence="3">WD repeat-containing protein WRAP73</fullName>
    </recommendedName>
</protein>
<dbReference type="SMART" id="SM00320">
    <property type="entry name" value="WD40"/>
    <property type="match status" value="4"/>
</dbReference>
<reference evidence="1" key="1">
    <citation type="submission" date="2021-01" db="EMBL/GenBank/DDBJ databases">
        <title>Adiantum capillus-veneris genome.</title>
        <authorList>
            <person name="Fang Y."/>
            <person name="Liao Q."/>
        </authorList>
    </citation>
    <scope>NUCLEOTIDE SEQUENCE</scope>
    <source>
        <strain evidence="1">H3</strain>
        <tissue evidence="1">Leaf</tissue>
    </source>
</reference>
<dbReference type="GO" id="GO:0005815">
    <property type="term" value="C:microtubule organizing center"/>
    <property type="evidence" value="ECO:0007669"/>
    <property type="project" value="TreeGrafter"/>
</dbReference>
<gene>
    <name evidence="1" type="ORF">GOP47_0003712</name>
</gene>
<dbReference type="InterPro" id="IPR036322">
    <property type="entry name" value="WD40_repeat_dom_sf"/>
</dbReference>
<name>A0A9D4ZM53_ADICA</name>
<dbReference type="PANTHER" id="PTHR16220:SF0">
    <property type="entry name" value="WD REPEAT-CONTAINING PROTEIN WRAP73"/>
    <property type="match status" value="1"/>
</dbReference>
<proteinExistence type="predicted"/>
<sequence>MASFRRAESKSNLERFKQHPVSPHDLRWIASDYRLVIRDVESLKVVQLYSCLDKISYVEWAPDSEYILCGLYKRAMVQAWSVSQQEWTCKIDEGLAGISHARWSPDSRHIITTSEFQLRLTVWSLVNTACVHVLWPKHGSKGVSFTKDGKFAAFATRKDCKDYVNLLACHSWEIISTFPVDTIELLDLEWSPNDSAIAVWDCPLEYKVLIYSPDGRCLFKFQAYESGLGVKTVAWSPCGQFLGVGSYDQVGRVLNHLTWKSVAEFAHPSVVRHPVTAVVFKEIEEPAELDMSSLSIDEDAVQKSSQNGTDNSSATGSTRVRYAVAEFPIPLPFQKAPVDKPNPKQGVGLMSWSADSRYLLTRNDNSPTVLWIWDISRLELAALLIQKDVIRAAAWDPIYPRVALCTGSSHLYMWTPAGACCVKVPLPQFSVLDMKWNFDGTSLLLKDKESFCCTFVPMLPDFETNESPQDSEGEI</sequence>
<dbReference type="GO" id="GO:1990811">
    <property type="term" value="C:MWP complex"/>
    <property type="evidence" value="ECO:0007669"/>
    <property type="project" value="TreeGrafter"/>
</dbReference>
<dbReference type="SUPFAM" id="SSF50978">
    <property type="entry name" value="WD40 repeat-like"/>
    <property type="match status" value="1"/>
</dbReference>
<dbReference type="AlphaFoldDB" id="A0A9D4ZM53"/>
<dbReference type="EMBL" id="JABFUD020000004">
    <property type="protein sequence ID" value="KAI5080529.1"/>
    <property type="molecule type" value="Genomic_DNA"/>
</dbReference>
<dbReference type="Proteomes" id="UP000886520">
    <property type="component" value="Chromosome 4"/>
</dbReference>
<dbReference type="OrthoDB" id="308690at2759"/>
<organism evidence="1 2">
    <name type="scientific">Adiantum capillus-veneris</name>
    <name type="common">Maidenhair fern</name>
    <dbReference type="NCBI Taxonomy" id="13818"/>
    <lineage>
        <taxon>Eukaryota</taxon>
        <taxon>Viridiplantae</taxon>
        <taxon>Streptophyta</taxon>
        <taxon>Embryophyta</taxon>
        <taxon>Tracheophyta</taxon>
        <taxon>Polypodiopsida</taxon>
        <taxon>Polypodiidae</taxon>
        <taxon>Polypodiales</taxon>
        <taxon>Pteridineae</taxon>
        <taxon>Pteridaceae</taxon>
        <taxon>Vittarioideae</taxon>
        <taxon>Adiantum</taxon>
    </lineage>
</organism>
<comment type="caution">
    <text evidence="1">The sequence shown here is derived from an EMBL/GenBank/DDBJ whole genome shotgun (WGS) entry which is preliminary data.</text>
</comment>
<evidence type="ECO:0008006" key="3">
    <source>
        <dbReference type="Google" id="ProtNLM"/>
    </source>
</evidence>
<accession>A0A9D4ZM53</accession>
<keyword evidence="2" id="KW-1185">Reference proteome</keyword>
<evidence type="ECO:0000313" key="2">
    <source>
        <dbReference type="Proteomes" id="UP000886520"/>
    </source>
</evidence>